<proteinExistence type="predicted"/>
<sequence length="93" mass="10127">MDRPGASQPLRQQPTSDAAPNIASDQSVDAMTIAGPKATRRKMVEHELPGSLRRAILDERNTNNPIATSTKDSSTADIWPEIAFRNDPNTAGW</sequence>
<dbReference type="InterPro" id="IPR021711">
    <property type="entry name" value="DUF3295"/>
</dbReference>
<comment type="caution">
    <text evidence="3">The sequence shown here is derived from an EMBL/GenBank/DDBJ whole genome shotgun (WGS) entry which is preliminary data.</text>
</comment>
<feature type="compositionally biased region" description="Polar residues" evidence="1">
    <location>
        <begin position="9"/>
        <end position="28"/>
    </location>
</feature>
<evidence type="ECO:0000256" key="1">
    <source>
        <dbReference type="SAM" id="MobiDB-lite"/>
    </source>
</evidence>
<feature type="domain" description="DUF3295" evidence="2">
    <location>
        <begin position="12"/>
        <end position="68"/>
    </location>
</feature>
<name>A0AA40DI08_9PEZI</name>
<organism evidence="3 4">
    <name type="scientific">Apiosordaria backusii</name>
    <dbReference type="NCBI Taxonomy" id="314023"/>
    <lineage>
        <taxon>Eukaryota</taxon>
        <taxon>Fungi</taxon>
        <taxon>Dikarya</taxon>
        <taxon>Ascomycota</taxon>
        <taxon>Pezizomycotina</taxon>
        <taxon>Sordariomycetes</taxon>
        <taxon>Sordariomycetidae</taxon>
        <taxon>Sordariales</taxon>
        <taxon>Lasiosphaeriaceae</taxon>
        <taxon>Apiosordaria</taxon>
    </lineage>
</organism>
<feature type="region of interest" description="Disordered" evidence="1">
    <location>
        <begin position="1"/>
        <end position="28"/>
    </location>
</feature>
<evidence type="ECO:0000313" key="4">
    <source>
        <dbReference type="Proteomes" id="UP001172159"/>
    </source>
</evidence>
<dbReference type="AlphaFoldDB" id="A0AA40DI08"/>
<evidence type="ECO:0000313" key="3">
    <source>
        <dbReference type="EMBL" id="KAK0704284.1"/>
    </source>
</evidence>
<dbReference type="EMBL" id="JAUKTV010000021">
    <property type="protein sequence ID" value="KAK0704284.1"/>
    <property type="molecule type" value="Genomic_DNA"/>
</dbReference>
<gene>
    <name evidence="3" type="ORF">B0T21DRAFT_377917</name>
</gene>
<keyword evidence="4" id="KW-1185">Reference proteome</keyword>
<accession>A0AA40DI08</accession>
<reference evidence="3" key="1">
    <citation type="submission" date="2023-06" db="EMBL/GenBank/DDBJ databases">
        <title>Genome-scale phylogeny and comparative genomics of the fungal order Sordariales.</title>
        <authorList>
            <consortium name="Lawrence Berkeley National Laboratory"/>
            <person name="Hensen N."/>
            <person name="Bonometti L."/>
            <person name="Westerberg I."/>
            <person name="Brannstrom I.O."/>
            <person name="Guillou S."/>
            <person name="Cros-Aarteil S."/>
            <person name="Calhoun S."/>
            <person name="Haridas S."/>
            <person name="Kuo A."/>
            <person name="Mondo S."/>
            <person name="Pangilinan J."/>
            <person name="Riley R."/>
            <person name="Labutti K."/>
            <person name="Andreopoulos B."/>
            <person name="Lipzen A."/>
            <person name="Chen C."/>
            <person name="Yanf M."/>
            <person name="Daum C."/>
            <person name="Ng V."/>
            <person name="Clum A."/>
            <person name="Steindorff A."/>
            <person name="Ohm R."/>
            <person name="Martin F."/>
            <person name="Silar P."/>
            <person name="Natvig D."/>
            <person name="Lalanne C."/>
            <person name="Gautier V."/>
            <person name="Ament-Velasquez S.L."/>
            <person name="Kruys A."/>
            <person name="Hutchinson M.I."/>
            <person name="Powell A.J."/>
            <person name="Barry K."/>
            <person name="Miller A.N."/>
            <person name="Grigoriev I.V."/>
            <person name="Debuchy R."/>
            <person name="Gladieux P."/>
            <person name="Thoren M.H."/>
            <person name="Johannesson H."/>
        </authorList>
    </citation>
    <scope>NUCLEOTIDE SEQUENCE</scope>
    <source>
        <strain evidence="3">CBS 540.89</strain>
    </source>
</reference>
<dbReference type="Pfam" id="PF11702">
    <property type="entry name" value="DUF3295"/>
    <property type="match status" value="1"/>
</dbReference>
<protein>
    <recommendedName>
        <fullName evidence="2">DUF3295 domain-containing protein</fullName>
    </recommendedName>
</protein>
<evidence type="ECO:0000259" key="2">
    <source>
        <dbReference type="Pfam" id="PF11702"/>
    </source>
</evidence>
<dbReference type="Proteomes" id="UP001172159">
    <property type="component" value="Unassembled WGS sequence"/>
</dbReference>